<evidence type="ECO:0000256" key="3">
    <source>
        <dbReference type="ARBA" id="ARBA00022722"/>
    </source>
</evidence>
<evidence type="ECO:0000313" key="7">
    <source>
        <dbReference type="Proteomes" id="UP000320231"/>
    </source>
</evidence>
<evidence type="ECO:0000256" key="4">
    <source>
        <dbReference type="ARBA" id="ARBA00022759"/>
    </source>
</evidence>
<reference evidence="6 7" key="1">
    <citation type="journal article" date="2019" name="Microbiol. Resour. Announc.">
        <title>Complete Genome Sequence of Halomonas sulfidaeris Strain Esulfide1 Isolated from a Metal Sulfide Rock at a Depth of 2,200 Meters, Obtained Using Nanopore Sequencing.</title>
        <authorList>
            <person name="Saito M."/>
            <person name="Nishigata A."/>
            <person name="Galipon J."/>
            <person name="Arakawa K."/>
        </authorList>
    </citation>
    <scope>NUCLEOTIDE SEQUENCE [LARGE SCALE GENOMIC DNA]</scope>
    <source>
        <strain evidence="6 7">ATCC BAA-803</strain>
    </source>
</reference>
<dbReference type="GO" id="GO:0043737">
    <property type="term" value="F:deoxyribonuclease V activity"/>
    <property type="evidence" value="ECO:0007669"/>
    <property type="project" value="TreeGrafter"/>
</dbReference>
<dbReference type="AlphaFoldDB" id="A0A455U281"/>
<comment type="subcellular location">
    <subcellularLocation>
        <location evidence="1">Cytoplasm</location>
    </subcellularLocation>
</comment>
<evidence type="ECO:0000256" key="2">
    <source>
        <dbReference type="ARBA" id="ARBA00022490"/>
    </source>
</evidence>
<dbReference type="GO" id="GO:0005737">
    <property type="term" value="C:cytoplasm"/>
    <property type="evidence" value="ECO:0007669"/>
    <property type="project" value="UniProtKB-SubCell"/>
</dbReference>
<keyword evidence="2" id="KW-0963">Cytoplasm</keyword>
<protein>
    <recommendedName>
        <fullName evidence="8">Endonuclease V</fullName>
    </recommendedName>
</protein>
<dbReference type="GO" id="GO:0016891">
    <property type="term" value="F:RNA endonuclease activity producing 5'-phosphomonoesters, hydrolytic mechanism"/>
    <property type="evidence" value="ECO:0007669"/>
    <property type="project" value="TreeGrafter"/>
</dbReference>
<dbReference type="InterPro" id="IPR007581">
    <property type="entry name" value="Endonuclease-V"/>
</dbReference>
<dbReference type="Gene3D" id="3.30.2170.10">
    <property type="entry name" value="archaeoglobus fulgidus dsm 4304 superfamily"/>
    <property type="match status" value="1"/>
</dbReference>
<keyword evidence="3" id="KW-0540">Nuclease</keyword>
<evidence type="ECO:0008006" key="8">
    <source>
        <dbReference type="Google" id="ProtNLM"/>
    </source>
</evidence>
<dbReference type="EMBL" id="AP019514">
    <property type="protein sequence ID" value="BBI60120.1"/>
    <property type="molecule type" value="Genomic_DNA"/>
</dbReference>
<dbReference type="GO" id="GO:0003727">
    <property type="term" value="F:single-stranded RNA binding"/>
    <property type="evidence" value="ECO:0007669"/>
    <property type="project" value="TreeGrafter"/>
</dbReference>
<sequence>MICQHRYMNGTLRLEAMALQSQLATQLEMSDRLAPVTHIAGVDIGFEDGGETTRAAVVVLKWDPATAPELSVVEQVVNREPTRMPYIPGLLSFREIPAALGAFEKTQRFARTGDG</sequence>
<keyword evidence="5" id="KW-0378">Hydrolase</keyword>
<dbReference type="PANTHER" id="PTHR28511:SF1">
    <property type="entry name" value="ENDONUCLEASE V"/>
    <property type="match status" value="1"/>
</dbReference>
<dbReference type="Pfam" id="PF04493">
    <property type="entry name" value="Endonuclease_5"/>
    <property type="match status" value="1"/>
</dbReference>
<proteinExistence type="predicted"/>
<dbReference type="GO" id="GO:0006281">
    <property type="term" value="P:DNA repair"/>
    <property type="evidence" value="ECO:0007669"/>
    <property type="project" value="InterPro"/>
</dbReference>
<evidence type="ECO:0000256" key="5">
    <source>
        <dbReference type="ARBA" id="ARBA00022801"/>
    </source>
</evidence>
<name>A0A455U281_9GAMM</name>
<gene>
    <name evidence="6" type="ORF">HSBAA_14260</name>
</gene>
<evidence type="ECO:0000256" key="1">
    <source>
        <dbReference type="ARBA" id="ARBA00004496"/>
    </source>
</evidence>
<dbReference type="Proteomes" id="UP000320231">
    <property type="component" value="Chromosome"/>
</dbReference>
<dbReference type="KEGG" id="hsr:HSBAA_14260"/>
<dbReference type="PANTHER" id="PTHR28511">
    <property type="entry name" value="ENDONUCLEASE V"/>
    <property type="match status" value="1"/>
</dbReference>
<keyword evidence="4" id="KW-0255">Endonuclease</keyword>
<accession>A0A455U281</accession>
<organism evidence="6 7">
    <name type="scientific">Vreelandella sulfidaeris</name>
    <dbReference type="NCBI Taxonomy" id="115553"/>
    <lineage>
        <taxon>Bacteria</taxon>
        <taxon>Pseudomonadati</taxon>
        <taxon>Pseudomonadota</taxon>
        <taxon>Gammaproteobacteria</taxon>
        <taxon>Oceanospirillales</taxon>
        <taxon>Halomonadaceae</taxon>
        <taxon>Vreelandella</taxon>
    </lineage>
</organism>
<evidence type="ECO:0000313" key="6">
    <source>
        <dbReference type="EMBL" id="BBI60120.1"/>
    </source>
</evidence>